<dbReference type="EMBL" id="JQCL01000053">
    <property type="protein sequence ID" value="KRO11697.1"/>
    <property type="molecule type" value="Genomic_DNA"/>
</dbReference>
<evidence type="ECO:0000256" key="1">
    <source>
        <dbReference type="ARBA" id="ARBA00022448"/>
    </source>
</evidence>
<dbReference type="InterPro" id="IPR001127">
    <property type="entry name" value="PTS_EIIA_1_perm"/>
</dbReference>
<dbReference type="Gene3D" id="2.70.70.10">
    <property type="entry name" value="Glucose Permease (Domain IIA)"/>
    <property type="match status" value="1"/>
</dbReference>
<evidence type="ECO:0000256" key="2">
    <source>
        <dbReference type="ARBA" id="ARBA00022597"/>
    </source>
</evidence>
<dbReference type="Pfam" id="PF00358">
    <property type="entry name" value="PTS_EIIA_1"/>
    <property type="match status" value="1"/>
</dbReference>
<evidence type="ECO:0000256" key="3">
    <source>
        <dbReference type="ARBA" id="ARBA00022679"/>
    </source>
</evidence>
<dbReference type="InterPro" id="IPR011055">
    <property type="entry name" value="Dup_hybrid_motif"/>
</dbReference>
<evidence type="ECO:0000259" key="4">
    <source>
        <dbReference type="Pfam" id="PF00358"/>
    </source>
</evidence>
<keyword evidence="3" id="KW-0808">Transferase</keyword>
<gene>
    <name evidence="5" type="ORF">IV64_GL002214</name>
</gene>
<dbReference type="GO" id="GO:0016740">
    <property type="term" value="F:transferase activity"/>
    <property type="evidence" value="ECO:0007669"/>
    <property type="project" value="UniProtKB-KW"/>
</dbReference>
<evidence type="ECO:0000313" key="5">
    <source>
        <dbReference type="EMBL" id="KRO11697.1"/>
    </source>
</evidence>
<dbReference type="RefSeq" id="WP_057705951.1">
    <property type="nucleotide sequence ID" value="NZ_JQCL01000053.1"/>
</dbReference>
<accession>A0A0R2MDF0</accession>
<keyword evidence="6" id="KW-1185">Reference proteome</keyword>
<keyword evidence="1" id="KW-0813">Transport</keyword>
<dbReference type="Proteomes" id="UP000051783">
    <property type="component" value="Unassembled WGS sequence"/>
</dbReference>
<organism evidence="5 6">
    <name type="scientific">Lactiplantibacillus xiangfangensis</name>
    <dbReference type="NCBI Taxonomy" id="942150"/>
    <lineage>
        <taxon>Bacteria</taxon>
        <taxon>Bacillati</taxon>
        <taxon>Bacillota</taxon>
        <taxon>Bacilli</taxon>
        <taxon>Lactobacillales</taxon>
        <taxon>Lactobacillaceae</taxon>
        <taxon>Lactiplantibacillus</taxon>
    </lineage>
</organism>
<dbReference type="PATRIC" id="fig|942150.3.peg.2315"/>
<dbReference type="SUPFAM" id="SSF51261">
    <property type="entry name" value="Duplicated hybrid motif"/>
    <property type="match status" value="1"/>
</dbReference>
<comment type="caution">
    <text evidence="5">The sequence shown here is derived from an EMBL/GenBank/DDBJ whole genome shotgun (WGS) entry which is preliminary data.</text>
</comment>
<proteinExistence type="predicted"/>
<feature type="domain" description="PTS EIIA type-1" evidence="4">
    <location>
        <begin position="27"/>
        <end position="120"/>
    </location>
</feature>
<sequence length="144" mass="15262">MTQTMTKLTIVAPIAGLVQPTTSGVAGFTISPAEGNAVAPVTGTVTEVDAEALRIVIMTREGVQVTVALSQSQLQLGCQPCEALVRVGNYVKAGQVLVAIDLMTLQQLKKPIQVLTTIASMPDNLEMIKTNQDVKVDTPIARLY</sequence>
<name>A0A0R2MDF0_9LACO</name>
<keyword evidence="2" id="KW-0762">Sugar transport</keyword>
<dbReference type="GO" id="GO:0009401">
    <property type="term" value="P:phosphoenolpyruvate-dependent sugar phosphotransferase system"/>
    <property type="evidence" value="ECO:0007669"/>
    <property type="project" value="InterPro"/>
</dbReference>
<protein>
    <recommendedName>
        <fullName evidence="4">PTS EIIA type-1 domain-containing protein</fullName>
    </recommendedName>
</protein>
<evidence type="ECO:0000313" key="6">
    <source>
        <dbReference type="Proteomes" id="UP000051783"/>
    </source>
</evidence>
<dbReference type="STRING" id="942150.IV64_GL002214"/>
<dbReference type="AlphaFoldDB" id="A0A0R2MDF0"/>
<reference evidence="5 6" key="1">
    <citation type="journal article" date="2015" name="Genome Announc.">
        <title>Expanding the biotechnology potential of lactobacilli through comparative genomics of 213 strains and associated genera.</title>
        <authorList>
            <person name="Sun Z."/>
            <person name="Harris H.M."/>
            <person name="McCann A."/>
            <person name="Guo C."/>
            <person name="Argimon S."/>
            <person name="Zhang W."/>
            <person name="Yang X."/>
            <person name="Jeffery I.B."/>
            <person name="Cooney J.C."/>
            <person name="Kagawa T.F."/>
            <person name="Liu W."/>
            <person name="Song Y."/>
            <person name="Salvetti E."/>
            <person name="Wrobel A."/>
            <person name="Rasinkangas P."/>
            <person name="Parkhill J."/>
            <person name="Rea M.C."/>
            <person name="O'Sullivan O."/>
            <person name="Ritari J."/>
            <person name="Douillard F.P."/>
            <person name="Paul Ross R."/>
            <person name="Yang R."/>
            <person name="Briner A.E."/>
            <person name="Felis G.E."/>
            <person name="de Vos W.M."/>
            <person name="Barrangou R."/>
            <person name="Klaenhammer T.R."/>
            <person name="Caufield P.W."/>
            <person name="Cui Y."/>
            <person name="Zhang H."/>
            <person name="O'Toole P.W."/>
        </authorList>
    </citation>
    <scope>NUCLEOTIDE SEQUENCE [LARGE SCALE GENOMIC DNA]</scope>
    <source>
        <strain evidence="5 6">LMG 26013</strain>
    </source>
</reference>